<dbReference type="EMBL" id="CAJVQB010000729">
    <property type="protein sequence ID" value="CAG8504337.1"/>
    <property type="molecule type" value="Genomic_DNA"/>
</dbReference>
<organism evidence="1 2">
    <name type="scientific">Gigaspora margarita</name>
    <dbReference type="NCBI Taxonomy" id="4874"/>
    <lineage>
        <taxon>Eukaryota</taxon>
        <taxon>Fungi</taxon>
        <taxon>Fungi incertae sedis</taxon>
        <taxon>Mucoromycota</taxon>
        <taxon>Glomeromycotina</taxon>
        <taxon>Glomeromycetes</taxon>
        <taxon>Diversisporales</taxon>
        <taxon>Gigasporaceae</taxon>
        <taxon>Gigaspora</taxon>
    </lineage>
</organism>
<reference evidence="1 2" key="1">
    <citation type="submission" date="2021-06" db="EMBL/GenBank/DDBJ databases">
        <authorList>
            <person name="Kallberg Y."/>
            <person name="Tangrot J."/>
            <person name="Rosling A."/>
        </authorList>
    </citation>
    <scope>NUCLEOTIDE SEQUENCE [LARGE SCALE GENOMIC DNA]</scope>
    <source>
        <strain evidence="1 2">120-4 pot B 10/14</strain>
    </source>
</reference>
<dbReference type="Proteomes" id="UP000789901">
    <property type="component" value="Unassembled WGS sequence"/>
</dbReference>
<keyword evidence="2" id="KW-1185">Reference proteome</keyword>
<evidence type="ECO:0000313" key="2">
    <source>
        <dbReference type="Proteomes" id="UP000789901"/>
    </source>
</evidence>
<gene>
    <name evidence="1" type="ORF">GMARGA_LOCUS2359</name>
</gene>
<evidence type="ECO:0000313" key="1">
    <source>
        <dbReference type="EMBL" id="CAG8504337.1"/>
    </source>
</evidence>
<proteinExistence type="predicted"/>
<protein>
    <submittedName>
        <fullName evidence="1">26146_t:CDS:1</fullName>
    </submittedName>
</protein>
<accession>A0ABM8W201</accession>
<sequence>MAYEKLTLLLDNYHNELKAIIAKKKMCIPHEQNILFYNEVRYITPVKLVIKNDQLGQLLEEFQQQYNSWQVPKQIKVQDDLLRIIQELATNLLDNYCTY</sequence>
<comment type="caution">
    <text evidence="1">The sequence shown here is derived from an EMBL/GenBank/DDBJ whole genome shotgun (WGS) entry which is preliminary data.</text>
</comment>
<name>A0ABM8W201_GIGMA</name>